<dbReference type="EMBL" id="JAHXPT010000003">
    <property type="protein sequence ID" value="MBW6409482.1"/>
    <property type="molecule type" value="Genomic_DNA"/>
</dbReference>
<dbReference type="SFLD" id="SFLDS00003">
    <property type="entry name" value="Haloacid_Dehalogenase"/>
    <property type="match status" value="1"/>
</dbReference>
<dbReference type="SFLD" id="SFLDG01135">
    <property type="entry name" value="C1.5.6:_HAD__Beta-PGM__Phospha"/>
    <property type="match status" value="1"/>
</dbReference>
<proteinExistence type="predicted"/>
<dbReference type="PANTHER" id="PTHR18901:SF38">
    <property type="entry name" value="PSEUDOURIDINE-5'-PHOSPHATASE"/>
    <property type="match status" value="1"/>
</dbReference>
<dbReference type="Pfam" id="PF13419">
    <property type="entry name" value="HAD_2"/>
    <property type="match status" value="1"/>
</dbReference>
<dbReference type="InterPro" id="IPR006439">
    <property type="entry name" value="HAD-SF_hydro_IA"/>
</dbReference>
<dbReference type="NCBIfam" id="TIGR01509">
    <property type="entry name" value="HAD-SF-IA-v3"/>
    <property type="match status" value="1"/>
</dbReference>
<dbReference type="Gene3D" id="3.40.50.1000">
    <property type="entry name" value="HAD superfamily/HAD-like"/>
    <property type="match status" value="1"/>
</dbReference>
<dbReference type="Gene3D" id="1.10.150.240">
    <property type="entry name" value="Putative phosphatase, domain 2"/>
    <property type="match status" value="1"/>
</dbReference>
<accession>A0ABS7ALH7</accession>
<dbReference type="CDD" id="cd07505">
    <property type="entry name" value="HAD_BPGM-like"/>
    <property type="match status" value="1"/>
</dbReference>
<sequence length="217" mass="24715">MKEIEAVLFDMDGVIFDTERIYLEIWTNIFNKYGYKMTKDVYVTVMGRGRENVIKTFVDIYGDNLPIMKMYDEKDELLLQIIDSGEVPIKPGAIEILKSLKKNGYKVALATSAKRNRLDKQLKIGNIKNIFDAIVCGDDVTKSKPNPEIFLDAAKKLSVSPKKCIVIEDSPAGIRAAYNANMVGLHVEDLKKSDEEIKKYCNRSFGNLFEIKEYLKI</sequence>
<comment type="caution">
    <text evidence="1">The sequence shown here is derived from an EMBL/GenBank/DDBJ whole genome shotgun (WGS) entry which is preliminary data.</text>
</comment>
<name>A0ABS7ALH7_9CLOT</name>
<dbReference type="PANTHER" id="PTHR18901">
    <property type="entry name" value="2-DEOXYGLUCOSE-6-PHOSPHATE PHOSPHATASE 2"/>
    <property type="match status" value="1"/>
</dbReference>
<reference evidence="1 2" key="1">
    <citation type="submission" date="2021-07" db="EMBL/GenBank/DDBJ databases">
        <title>Clostridium weizhouense sp. nov., an anaerobic bacterium isolated from activated sludge of Petroleum wastewater.</title>
        <authorList>
            <person name="Li Q."/>
        </authorList>
    </citation>
    <scope>NUCLEOTIDE SEQUENCE [LARGE SCALE GENOMIC DNA]</scope>
    <source>
        <strain evidence="1 2">YB-6</strain>
    </source>
</reference>
<organism evidence="1 2">
    <name type="scientific">Clostridium weizhouense</name>
    <dbReference type="NCBI Taxonomy" id="2859781"/>
    <lineage>
        <taxon>Bacteria</taxon>
        <taxon>Bacillati</taxon>
        <taxon>Bacillota</taxon>
        <taxon>Clostridia</taxon>
        <taxon>Eubacteriales</taxon>
        <taxon>Clostridiaceae</taxon>
        <taxon>Clostridium</taxon>
    </lineage>
</organism>
<dbReference type="SFLD" id="SFLDG01129">
    <property type="entry name" value="C1.5:_HAD__Beta-PGM__Phosphata"/>
    <property type="match status" value="1"/>
</dbReference>
<evidence type="ECO:0000313" key="1">
    <source>
        <dbReference type="EMBL" id="MBW6409482.1"/>
    </source>
</evidence>
<gene>
    <name evidence="1" type="ORF">KYD98_05210</name>
</gene>
<dbReference type="NCBIfam" id="TIGR01549">
    <property type="entry name" value="HAD-SF-IA-v1"/>
    <property type="match status" value="1"/>
</dbReference>
<dbReference type="PRINTS" id="PR00413">
    <property type="entry name" value="HADHALOGNASE"/>
</dbReference>
<dbReference type="SUPFAM" id="SSF56784">
    <property type="entry name" value="HAD-like"/>
    <property type="match status" value="1"/>
</dbReference>
<dbReference type="RefSeq" id="WP_219778541.1">
    <property type="nucleotide sequence ID" value="NZ_JAHXPT010000003.1"/>
</dbReference>
<dbReference type="InterPro" id="IPR041492">
    <property type="entry name" value="HAD_2"/>
</dbReference>
<keyword evidence="2" id="KW-1185">Reference proteome</keyword>
<dbReference type="InterPro" id="IPR023214">
    <property type="entry name" value="HAD_sf"/>
</dbReference>
<dbReference type="InterPro" id="IPR023198">
    <property type="entry name" value="PGP-like_dom2"/>
</dbReference>
<dbReference type="Proteomes" id="UP001519921">
    <property type="component" value="Unassembled WGS sequence"/>
</dbReference>
<protein>
    <submittedName>
        <fullName evidence="1">HAD family phosphatase</fullName>
    </submittedName>
</protein>
<dbReference type="InterPro" id="IPR036412">
    <property type="entry name" value="HAD-like_sf"/>
</dbReference>
<evidence type="ECO:0000313" key="2">
    <source>
        <dbReference type="Proteomes" id="UP001519921"/>
    </source>
</evidence>